<evidence type="ECO:0000256" key="7">
    <source>
        <dbReference type="ARBA" id="ARBA00022723"/>
    </source>
</evidence>
<comment type="catalytic activity">
    <reaction evidence="11">
        <text>alpha-D-glucose 1,6-bisphosphate + L-seryl-[protein] = O-phospho-L-seryl-[protein] + alpha-D-glucose 6-phosphate</text>
        <dbReference type="Rhea" id="RHEA:68752"/>
        <dbReference type="Rhea" id="RHEA-COMP:9863"/>
        <dbReference type="Rhea" id="RHEA-COMP:11604"/>
        <dbReference type="ChEBI" id="CHEBI:29999"/>
        <dbReference type="ChEBI" id="CHEBI:58225"/>
        <dbReference type="ChEBI" id="CHEBI:58392"/>
        <dbReference type="ChEBI" id="CHEBI:83421"/>
    </reaction>
</comment>
<comment type="similarity">
    <text evidence="3 13">Belongs to the phosphohexose mutase family.</text>
</comment>
<dbReference type="InterPro" id="IPR005846">
    <property type="entry name" value="A-D-PHexomutase_a/b/a-III"/>
</dbReference>
<evidence type="ECO:0000256" key="3">
    <source>
        <dbReference type="ARBA" id="ARBA00010231"/>
    </source>
</evidence>
<evidence type="ECO:0000256" key="4">
    <source>
        <dbReference type="ARBA" id="ARBA00012728"/>
    </source>
</evidence>
<evidence type="ECO:0000259" key="15">
    <source>
        <dbReference type="Pfam" id="PF02879"/>
    </source>
</evidence>
<feature type="domain" description="Alpha-D-phosphohexomutase alpha/beta/alpha" evidence="15">
    <location>
        <begin position="192"/>
        <end position="294"/>
    </location>
</feature>
<dbReference type="GO" id="GO:0005829">
    <property type="term" value="C:cytosol"/>
    <property type="evidence" value="ECO:0007669"/>
    <property type="project" value="TreeGrafter"/>
</dbReference>
<dbReference type="PROSITE" id="PS00710">
    <property type="entry name" value="PGM_PMM"/>
    <property type="match status" value="1"/>
</dbReference>
<comment type="catalytic activity">
    <reaction evidence="12">
        <text>O-phospho-L-seryl-[protein] + alpha-D-glucose 1-phosphate = alpha-D-glucose 1,6-bisphosphate + L-seryl-[protein]</text>
        <dbReference type="Rhea" id="RHEA:68748"/>
        <dbReference type="Rhea" id="RHEA-COMP:9863"/>
        <dbReference type="Rhea" id="RHEA-COMP:11604"/>
        <dbReference type="ChEBI" id="CHEBI:29999"/>
        <dbReference type="ChEBI" id="CHEBI:58392"/>
        <dbReference type="ChEBI" id="CHEBI:58601"/>
        <dbReference type="ChEBI" id="CHEBI:83421"/>
    </reaction>
</comment>
<dbReference type="SUPFAM" id="SSF55957">
    <property type="entry name" value="Phosphoglucomutase, C-terminal domain"/>
    <property type="match status" value="1"/>
</dbReference>
<evidence type="ECO:0000256" key="11">
    <source>
        <dbReference type="ARBA" id="ARBA00049318"/>
    </source>
</evidence>
<proteinExistence type="inferred from homology"/>
<dbReference type="EC" id="5.4.2.2" evidence="4"/>
<evidence type="ECO:0000313" key="17">
    <source>
        <dbReference type="EMBL" id="KAG8193029.1"/>
    </source>
</evidence>
<evidence type="ECO:0000256" key="9">
    <source>
        <dbReference type="ARBA" id="ARBA00023235"/>
    </source>
</evidence>
<keyword evidence="8 13" id="KW-0460">Magnesium</keyword>
<sequence length="520" mass="57228">MANNFKKVTCATTPYEGQKPGTSGLRKKVKIFQQENYTENFIQCILSAMEDKLAGSFLAVGGDGRYYLKDAIQKIIKICAANKVRKLIIAQNGIMSTPAVSCLIRKKGCDGGIILTASHNPGGVNEDFGIKFNISNGGPAPDSCTNSIHKLSTQIKEYYICPDLECDISKVGVYDYLVENEPFRVEVIDSVDDYLELMKEIFDFSAIKQLLSGGFKILINCMHGVTGPYAKRIFIDELGASADSVVNGVPLEDFGGHHPDPNLTYAAELVEALKKGDFDLGAAFDGDGDRNMILGKKAFFVCPSDSLAVLANNLECIPYFKKSGVKGFSRSMPTAGAVDRVAELTGKSLYETPTGWKYFGNLMDAGMLSLCGEESFGTGSDHIREKDGIWAVIAWLQVIANLKMSVEGILLSHWEKFGRNFFTRYDYENCDSEPCNKLVADLEAAIEKNTFLKKSFTSNNKTYVVSKVDNFEYTDPVDKSVASKQIKQPAEEILKPLIEIALKITKIKEYTGRDAPTVIT</sequence>
<dbReference type="Gene3D" id="3.30.310.50">
    <property type="entry name" value="Alpha-D-phosphohexomutase, C-terminal domain"/>
    <property type="match status" value="2"/>
</dbReference>
<dbReference type="InterPro" id="IPR016055">
    <property type="entry name" value="A-D-PHexomutase_a/b/a-I/II/III"/>
</dbReference>
<comment type="cofactor">
    <cofactor evidence="2">
        <name>Mg(2+)</name>
        <dbReference type="ChEBI" id="CHEBI:18420"/>
    </cofactor>
</comment>
<evidence type="ECO:0000256" key="1">
    <source>
        <dbReference type="ARBA" id="ARBA00000443"/>
    </source>
</evidence>
<dbReference type="NCBIfam" id="NF005737">
    <property type="entry name" value="PRK07564.1-1"/>
    <property type="match status" value="1"/>
</dbReference>
<organism evidence="17 18">
    <name type="scientific">Oedothorax gibbosus</name>
    <dbReference type="NCBI Taxonomy" id="931172"/>
    <lineage>
        <taxon>Eukaryota</taxon>
        <taxon>Metazoa</taxon>
        <taxon>Ecdysozoa</taxon>
        <taxon>Arthropoda</taxon>
        <taxon>Chelicerata</taxon>
        <taxon>Arachnida</taxon>
        <taxon>Araneae</taxon>
        <taxon>Araneomorphae</taxon>
        <taxon>Entelegynae</taxon>
        <taxon>Araneoidea</taxon>
        <taxon>Linyphiidae</taxon>
        <taxon>Erigoninae</taxon>
        <taxon>Oedothorax</taxon>
    </lineage>
</organism>
<dbReference type="FunFam" id="3.40.120.10:FF:000006">
    <property type="entry name" value="Phosphoglucomutase PgmA"/>
    <property type="match status" value="1"/>
</dbReference>
<dbReference type="InterPro" id="IPR036900">
    <property type="entry name" value="A-D-PHexomutase_C_sf"/>
</dbReference>
<dbReference type="InterPro" id="IPR005845">
    <property type="entry name" value="A-D-PHexomutase_a/b/a-II"/>
</dbReference>
<dbReference type="PANTHER" id="PTHR22573:SF2">
    <property type="entry name" value="PHOSPHOGLUCOMUTASE"/>
    <property type="match status" value="1"/>
</dbReference>
<protein>
    <recommendedName>
        <fullName evidence="4">phosphoglucomutase (alpha-D-glucose-1,6-bisphosphate-dependent)</fullName>
        <ecNumber evidence="4">5.4.2.2</ecNumber>
    </recommendedName>
</protein>
<keyword evidence="10" id="KW-0119">Carbohydrate metabolism</keyword>
<evidence type="ECO:0000256" key="10">
    <source>
        <dbReference type="ARBA" id="ARBA00023277"/>
    </source>
</evidence>
<feature type="domain" description="Alpha-D-phosphohexomutase alpha/beta/alpha" evidence="14">
    <location>
        <begin position="18"/>
        <end position="158"/>
    </location>
</feature>
<dbReference type="InterPro" id="IPR005844">
    <property type="entry name" value="A-D-PHexomutase_a/b/a-I"/>
</dbReference>
<evidence type="ECO:0000256" key="12">
    <source>
        <dbReference type="ARBA" id="ARBA00049409"/>
    </source>
</evidence>
<keyword evidence="6" id="KW-0597">Phosphoprotein</keyword>
<dbReference type="InterPro" id="IPR045244">
    <property type="entry name" value="PGM"/>
</dbReference>
<keyword evidence="18" id="KW-1185">Reference proteome</keyword>
<dbReference type="FunFam" id="3.40.120.10:FF:000005">
    <property type="entry name" value="Phosphoglucomutase 5"/>
    <property type="match status" value="1"/>
</dbReference>
<keyword evidence="7 13" id="KW-0479">Metal-binding</keyword>
<reference evidence="17 18" key="1">
    <citation type="journal article" date="2022" name="Nat. Ecol. Evol.">
        <title>A masculinizing supergene underlies an exaggerated male reproductive morph in a spider.</title>
        <authorList>
            <person name="Hendrickx F."/>
            <person name="De Corte Z."/>
            <person name="Sonet G."/>
            <person name="Van Belleghem S.M."/>
            <person name="Kostlbacher S."/>
            <person name="Vangestel C."/>
        </authorList>
    </citation>
    <scope>NUCLEOTIDE SEQUENCE [LARGE SCALE GENOMIC DNA]</scope>
    <source>
        <strain evidence="17">W744_W776</strain>
    </source>
</reference>
<dbReference type="PANTHER" id="PTHR22573">
    <property type="entry name" value="PHOSPHOHEXOMUTASE FAMILY MEMBER"/>
    <property type="match status" value="1"/>
</dbReference>
<dbReference type="Gene3D" id="3.40.120.10">
    <property type="entry name" value="Alpha-D-Glucose-1,6-Bisphosphate, subunit A, domain 3"/>
    <property type="match status" value="3"/>
</dbReference>
<evidence type="ECO:0000256" key="8">
    <source>
        <dbReference type="ARBA" id="ARBA00022842"/>
    </source>
</evidence>
<dbReference type="FunFam" id="3.40.120.10:FF:000004">
    <property type="entry name" value="Phosphoglucomutase 5"/>
    <property type="match status" value="1"/>
</dbReference>
<evidence type="ECO:0000256" key="6">
    <source>
        <dbReference type="ARBA" id="ARBA00022553"/>
    </source>
</evidence>
<name>A0AAV6VAM8_9ARAC</name>
<dbReference type="Pfam" id="PF24947">
    <property type="entry name" value="PGM1_C_vert_fung"/>
    <property type="match status" value="1"/>
</dbReference>
<feature type="domain" description="Alpha-D-phosphohexomutase alpha/beta/alpha" evidence="16">
    <location>
        <begin position="307"/>
        <end position="417"/>
    </location>
</feature>
<dbReference type="EMBL" id="JAFNEN010000132">
    <property type="protein sequence ID" value="KAG8193029.1"/>
    <property type="molecule type" value="Genomic_DNA"/>
</dbReference>
<accession>A0AAV6VAM8</accession>
<dbReference type="GO" id="GO:0006006">
    <property type="term" value="P:glucose metabolic process"/>
    <property type="evidence" value="ECO:0007669"/>
    <property type="project" value="UniProtKB-KW"/>
</dbReference>
<dbReference type="GO" id="GO:0004614">
    <property type="term" value="F:phosphoglucomutase activity"/>
    <property type="evidence" value="ECO:0007669"/>
    <property type="project" value="UniProtKB-EC"/>
</dbReference>
<dbReference type="Pfam" id="PF02878">
    <property type="entry name" value="PGM_PMM_I"/>
    <property type="match status" value="1"/>
</dbReference>
<comment type="catalytic activity">
    <reaction evidence="1">
        <text>alpha-D-glucose 1-phosphate = alpha-D-glucose 6-phosphate</text>
        <dbReference type="Rhea" id="RHEA:23536"/>
        <dbReference type="ChEBI" id="CHEBI:58225"/>
        <dbReference type="ChEBI" id="CHEBI:58601"/>
        <dbReference type="EC" id="5.4.2.2"/>
    </reaction>
</comment>
<keyword evidence="5" id="KW-0313">Glucose metabolism</keyword>
<keyword evidence="9" id="KW-0413">Isomerase</keyword>
<dbReference type="PRINTS" id="PR00509">
    <property type="entry name" value="PGMPMM"/>
</dbReference>
<dbReference type="AlphaFoldDB" id="A0AAV6VAM8"/>
<evidence type="ECO:0000259" key="16">
    <source>
        <dbReference type="Pfam" id="PF02880"/>
    </source>
</evidence>
<evidence type="ECO:0000313" key="18">
    <source>
        <dbReference type="Proteomes" id="UP000827092"/>
    </source>
</evidence>
<comment type="caution">
    <text evidence="17">The sequence shown here is derived from an EMBL/GenBank/DDBJ whole genome shotgun (WGS) entry which is preliminary data.</text>
</comment>
<dbReference type="SUPFAM" id="SSF53738">
    <property type="entry name" value="Phosphoglucomutase, first 3 domains"/>
    <property type="match status" value="3"/>
</dbReference>
<dbReference type="GO" id="GO:0000287">
    <property type="term" value="F:magnesium ion binding"/>
    <property type="evidence" value="ECO:0007669"/>
    <property type="project" value="InterPro"/>
</dbReference>
<dbReference type="Proteomes" id="UP000827092">
    <property type="component" value="Unassembled WGS sequence"/>
</dbReference>
<dbReference type="Pfam" id="PF02879">
    <property type="entry name" value="PGM_PMM_II"/>
    <property type="match status" value="1"/>
</dbReference>
<evidence type="ECO:0000259" key="14">
    <source>
        <dbReference type="Pfam" id="PF02878"/>
    </source>
</evidence>
<dbReference type="InterPro" id="IPR005841">
    <property type="entry name" value="Alpha-D-phosphohexomutase_SF"/>
</dbReference>
<evidence type="ECO:0000256" key="2">
    <source>
        <dbReference type="ARBA" id="ARBA00001946"/>
    </source>
</evidence>
<evidence type="ECO:0000256" key="5">
    <source>
        <dbReference type="ARBA" id="ARBA00022526"/>
    </source>
</evidence>
<gene>
    <name evidence="17" type="ORF">JTE90_028146</name>
</gene>
<dbReference type="Pfam" id="PF02880">
    <property type="entry name" value="PGM_PMM_III"/>
    <property type="match status" value="1"/>
</dbReference>
<dbReference type="InterPro" id="IPR016066">
    <property type="entry name" value="A-D-PHexomutase_CS"/>
</dbReference>
<evidence type="ECO:0000256" key="13">
    <source>
        <dbReference type="RuleBase" id="RU004326"/>
    </source>
</evidence>